<dbReference type="Gene3D" id="3.90.25.10">
    <property type="entry name" value="UDP-galactose 4-epimerase, domain 1"/>
    <property type="match status" value="1"/>
</dbReference>
<keyword evidence="6" id="KW-1185">Reference proteome</keyword>
<dbReference type="Proteomes" id="UP001569428">
    <property type="component" value="Unassembled WGS sequence"/>
</dbReference>
<dbReference type="Pfam" id="PF05368">
    <property type="entry name" value="NmrA"/>
    <property type="match status" value="1"/>
</dbReference>
<evidence type="ECO:0000256" key="1">
    <source>
        <dbReference type="ARBA" id="ARBA00006328"/>
    </source>
</evidence>
<dbReference type="InterPro" id="IPR036291">
    <property type="entry name" value="NAD(P)-bd_dom_sf"/>
</dbReference>
<dbReference type="CDD" id="cd05251">
    <property type="entry name" value="NmrA_like_SDR_a"/>
    <property type="match status" value="1"/>
</dbReference>
<protein>
    <submittedName>
        <fullName evidence="5">NmrA/HSCARG family protein</fullName>
    </submittedName>
</protein>
<evidence type="ECO:0000259" key="4">
    <source>
        <dbReference type="Pfam" id="PF05368"/>
    </source>
</evidence>
<dbReference type="RefSeq" id="WP_371840508.1">
    <property type="nucleotide sequence ID" value="NZ_JBGMEK010000054.1"/>
</dbReference>
<dbReference type="InterPro" id="IPR051164">
    <property type="entry name" value="NmrA-like_oxidored"/>
</dbReference>
<proteinExistence type="inferred from homology"/>
<dbReference type="PANTHER" id="PTHR42748:SF30">
    <property type="entry name" value="NMRA-LIKE DOMAIN-CONTAINING PROTEIN"/>
    <property type="match status" value="1"/>
</dbReference>
<evidence type="ECO:0000256" key="3">
    <source>
        <dbReference type="ARBA" id="ARBA00023002"/>
    </source>
</evidence>
<evidence type="ECO:0000313" key="5">
    <source>
        <dbReference type="EMBL" id="MFA0812787.1"/>
    </source>
</evidence>
<dbReference type="PANTHER" id="PTHR42748">
    <property type="entry name" value="NITROGEN METABOLITE REPRESSION PROTEIN NMRA FAMILY MEMBER"/>
    <property type="match status" value="1"/>
</dbReference>
<comment type="similarity">
    <text evidence="1">Belongs to the NmrA-type oxidoreductase family.</text>
</comment>
<comment type="caution">
    <text evidence="5">The sequence shown here is derived from an EMBL/GenBank/DDBJ whole genome shotgun (WGS) entry which is preliminary data.</text>
</comment>
<reference evidence="5 6" key="1">
    <citation type="submission" date="2024-08" db="EMBL/GenBank/DDBJ databases">
        <authorList>
            <person name="Ishaq N."/>
        </authorList>
    </citation>
    <scope>NUCLEOTIDE SEQUENCE [LARGE SCALE GENOMIC DNA]</scope>
    <source>
        <strain evidence="5 6">DSM 18651</strain>
    </source>
</reference>
<dbReference type="Gene3D" id="3.40.50.720">
    <property type="entry name" value="NAD(P)-binding Rossmann-like Domain"/>
    <property type="match status" value="1"/>
</dbReference>
<evidence type="ECO:0000256" key="2">
    <source>
        <dbReference type="ARBA" id="ARBA00022857"/>
    </source>
</evidence>
<keyword evidence="2" id="KW-0521">NADP</keyword>
<dbReference type="SUPFAM" id="SSF51735">
    <property type="entry name" value="NAD(P)-binding Rossmann-fold domains"/>
    <property type="match status" value="1"/>
</dbReference>
<sequence length="333" mass="36754">MSKTIAIIGGTGAMGRAVVNALLGDTDNEWLIKILTRNTNSERANNMKESSSGRISFVTGNLEDKESLETLMKGVYGVFSNTNFWSAGEKSVARERSQGLRALEVAEQTGVELFIHSSLDAASNLSNGALPVPHYDAKASVEHEIDWHRSEEFFSQKENGWYTKHVSVLVTEPYIENFQSIFLPEPGKLKDGREGLIFRGPLAGDAIWQMVALDDIGAFARIMFSDAKTWGGRTLRIGSDALKMSEVAAKFEAVTGIPAEYSPLSDEEFMASGQPNAHDVLNNFLFYRLGYAAPRDYDALRKIYPGLHSFESWLRETGWRGKAGDVQKDAISG</sequence>
<gene>
    <name evidence="5" type="ORF">ACCI49_17880</name>
</gene>
<feature type="domain" description="NmrA-like" evidence="4">
    <location>
        <begin position="1"/>
        <end position="312"/>
    </location>
</feature>
<accession>A0ABV4P383</accession>
<dbReference type="InterPro" id="IPR008030">
    <property type="entry name" value="NmrA-like"/>
</dbReference>
<name>A0ABV4P383_9GAMM</name>
<dbReference type="EMBL" id="JBGMEK010000054">
    <property type="protein sequence ID" value="MFA0812787.1"/>
    <property type="molecule type" value="Genomic_DNA"/>
</dbReference>
<organism evidence="5 6">
    <name type="scientific">Microbulbifer epialgicus</name>
    <dbReference type="NCBI Taxonomy" id="393907"/>
    <lineage>
        <taxon>Bacteria</taxon>
        <taxon>Pseudomonadati</taxon>
        <taxon>Pseudomonadota</taxon>
        <taxon>Gammaproteobacteria</taxon>
        <taxon>Cellvibrionales</taxon>
        <taxon>Microbulbiferaceae</taxon>
        <taxon>Microbulbifer</taxon>
    </lineage>
</organism>
<evidence type="ECO:0000313" key="6">
    <source>
        <dbReference type="Proteomes" id="UP001569428"/>
    </source>
</evidence>
<keyword evidence="3" id="KW-0560">Oxidoreductase</keyword>